<proteinExistence type="predicted"/>
<evidence type="ECO:0008006" key="2">
    <source>
        <dbReference type="Google" id="ProtNLM"/>
    </source>
</evidence>
<name>X0S7S0_9ZZZZ</name>
<accession>X0S7S0</accession>
<comment type="caution">
    <text evidence="1">The sequence shown here is derived from an EMBL/GenBank/DDBJ whole genome shotgun (WGS) entry which is preliminary data.</text>
</comment>
<organism evidence="1">
    <name type="scientific">marine sediment metagenome</name>
    <dbReference type="NCBI Taxonomy" id="412755"/>
    <lineage>
        <taxon>unclassified sequences</taxon>
        <taxon>metagenomes</taxon>
        <taxon>ecological metagenomes</taxon>
    </lineage>
</organism>
<sequence>ASLPLKGQGGNEDVLSISYIMNEVLNFHRSNRQTVIVINMTDGKFNSPIDEFRSMIRKLRADHKLIYSLVVLGDTPVNVPEADHIVRVPSTELQNPHQIAERIAKHVNTLVRNLRSKARSRYG</sequence>
<reference evidence="1" key="1">
    <citation type="journal article" date="2014" name="Front. Microbiol.">
        <title>High frequency of phylogenetically diverse reductive dehalogenase-homologous genes in deep subseafloor sedimentary metagenomes.</title>
        <authorList>
            <person name="Kawai M."/>
            <person name="Futagami T."/>
            <person name="Toyoda A."/>
            <person name="Takaki Y."/>
            <person name="Nishi S."/>
            <person name="Hori S."/>
            <person name="Arai W."/>
            <person name="Tsubouchi T."/>
            <person name="Morono Y."/>
            <person name="Uchiyama I."/>
            <person name="Ito T."/>
            <person name="Fujiyama A."/>
            <person name="Inagaki F."/>
            <person name="Takami H."/>
        </authorList>
    </citation>
    <scope>NUCLEOTIDE SEQUENCE</scope>
    <source>
        <strain evidence="1">Expedition CK06-06</strain>
    </source>
</reference>
<dbReference type="SUPFAM" id="SSF53300">
    <property type="entry name" value="vWA-like"/>
    <property type="match status" value="1"/>
</dbReference>
<gene>
    <name evidence="1" type="ORF">S01H1_11147</name>
</gene>
<dbReference type="InterPro" id="IPR036465">
    <property type="entry name" value="vWFA_dom_sf"/>
</dbReference>
<dbReference type="EMBL" id="BARS01005682">
    <property type="protein sequence ID" value="GAF77088.1"/>
    <property type="molecule type" value="Genomic_DNA"/>
</dbReference>
<protein>
    <recommendedName>
        <fullName evidence="2">VWFA domain-containing protein</fullName>
    </recommendedName>
</protein>
<feature type="non-terminal residue" evidence="1">
    <location>
        <position position="1"/>
    </location>
</feature>
<dbReference type="AlphaFoldDB" id="X0S7S0"/>
<evidence type="ECO:0000313" key="1">
    <source>
        <dbReference type="EMBL" id="GAF77088.1"/>
    </source>
</evidence>